<comment type="caution">
    <text evidence="2">The sequence shown here is derived from an EMBL/GenBank/DDBJ whole genome shotgun (WGS) entry which is preliminary data.</text>
</comment>
<organism evidence="2 3">
    <name type="scientific">Rosa chinensis</name>
    <name type="common">China rose</name>
    <dbReference type="NCBI Taxonomy" id="74649"/>
    <lineage>
        <taxon>Eukaryota</taxon>
        <taxon>Viridiplantae</taxon>
        <taxon>Streptophyta</taxon>
        <taxon>Embryophyta</taxon>
        <taxon>Tracheophyta</taxon>
        <taxon>Spermatophyta</taxon>
        <taxon>Magnoliopsida</taxon>
        <taxon>eudicotyledons</taxon>
        <taxon>Gunneridae</taxon>
        <taxon>Pentapetalae</taxon>
        <taxon>rosids</taxon>
        <taxon>fabids</taxon>
        <taxon>Rosales</taxon>
        <taxon>Rosaceae</taxon>
        <taxon>Rosoideae</taxon>
        <taxon>Rosoideae incertae sedis</taxon>
        <taxon>Rosa</taxon>
    </lineage>
</organism>
<gene>
    <name evidence="2" type="ORF">RchiOBHm_Chr6g0310031</name>
</gene>
<dbReference type="EMBL" id="PDCK01000044">
    <property type="protein sequence ID" value="PRQ27880.1"/>
    <property type="molecule type" value="Genomic_DNA"/>
</dbReference>
<dbReference type="Gramene" id="PRQ27880">
    <property type="protein sequence ID" value="PRQ27880"/>
    <property type="gene ID" value="RchiOBHm_Chr6g0310031"/>
</dbReference>
<evidence type="ECO:0000256" key="1">
    <source>
        <dbReference type="SAM" id="MobiDB-lite"/>
    </source>
</evidence>
<reference evidence="2 3" key="1">
    <citation type="journal article" date="2018" name="Nat. Genet.">
        <title>The Rosa genome provides new insights in the design of modern roses.</title>
        <authorList>
            <person name="Bendahmane M."/>
        </authorList>
    </citation>
    <scope>NUCLEOTIDE SEQUENCE [LARGE SCALE GENOMIC DNA]</scope>
    <source>
        <strain evidence="3">cv. Old Blush</strain>
    </source>
</reference>
<keyword evidence="3" id="KW-1185">Reference proteome</keyword>
<feature type="region of interest" description="Disordered" evidence="1">
    <location>
        <begin position="1"/>
        <end position="33"/>
    </location>
</feature>
<dbReference type="Proteomes" id="UP000238479">
    <property type="component" value="Chromosome 6"/>
</dbReference>
<dbReference type="AlphaFoldDB" id="A0A2P6Q116"/>
<name>A0A2P6Q116_ROSCH</name>
<evidence type="ECO:0000313" key="2">
    <source>
        <dbReference type="EMBL" id="PRQ27880.1"/>
    </source>
</evidence>
<protein>
    <submittedName>
        <fullName evidence="2">Uncharacterized protein</fullName>
    </submittedName>
</protein>
<dbReference type="PANTHER" id="PTHR33696">
    <property type="entry name" value="T22J18.15-RELATED"/>
    <property type="match status" value="1"/>
</dbReference>
<sequence length="185" mass="20130">MSTSFRANVPFSWEKKPGTSKLKPSDSSDRRSLDHYFTTTTSSLKLIPPPARLSSQISISSTAGNRQTRGGPCLCSSVDVQPSVATFRNPFGLTGDASPTTAKNNRLQEDPFLAAFIKCTQMHGSRVTNSGKSYAADSRHYAAARFSAGKKTTLFSMFTSSFSCKYSSAVRDDNIVVARPRKSPR</sequence>
<evidence type="ECO:0000313" key="3">
    <source>
        <dbReference type="Proteomes" id="UP000238479"/>
    </source>
</evidence>
<feature type="compositionally biased region" description="Basic and acidic residues" evidence="1">
    <location>
        <begin position="13"/>
        <end position="33"/>
    </location>
</feature>
<dbReference type="PANTHER" id="PTHR33696:SF3">
    <property type="entry name" value="FLZ-TYPE DOMAIN-CONTAINING PROTEIN"/>
    <property type="match status" value="1"/>
</dbReference>
<proteinExistence type="predicted"/>
<accession>A0A2P6Q116</accession>